<dbReference type="AlphaFoldDB" id="A0A7W7DPC3"/>
<evidence type="ECO:0000313" key="2">
    <source>
        <dbReference type="EMBL" id="MBB4714088.1"/>
    </source>
</evidence>
<feature type="region of interest" description="Disordered" evidence="1">
    <location>
        <begin position="1"/>
        <end position="54"/>
    </location>
</feature>
<proteinExistence type="predicted"/>
<dbReference type="GeneID" id="95795942"/>
<sequence>MEGQPRRSSAASPSPATNPFQAPDFGEDETFPFDDDVTEQPAPSRRPAARRRAA</sequence>
<reference evidence="2 3" key="1">
    <citation type="submission" date="2020-08" db="EMBL/GenBank/DDBJ databases">
        <title>Sequencing the genomes of 1000 actinobacteria strains.</title>
        <authorList>
            <person name="Klenk H.-P."/>
        </authorList>
    </citation>
    <scope>NUCLEOTIDE SEQUENCE [LARGE SCALE GENOMIC DNA]</scope>
    <source>
        <strain evidence="2 3">DSM 40483</strain>
    </source>
</reference>
<comment type="caution">
    <text evidence="2">The sequence shown here is derived from an EMBL/GenBank/DDBJ whole genome shotgun (WGS) entry which is preliminary data.</text>
</comment>
<evidence type="ECO:0000256" key="1">
    <source>
        <dbReference type="SAM" id="MobiDB-lite"/>
    </source>
</evidence>
<feature type="compositionally biased region" description="Acidic residues" evidence="1">
    <location>
        <begin position="25"/>
        <end position="38"/>
    </location>
</feature>
<protein>
    <submittedName>
        <fullName evidence="2">Uncharacterized protein</fullName>
    </submittedName>
</protein>
<dbReference type="Proteomes" id="UP000565089">
    <property type="component" value="Unassembled WGS sequence"/>
</dbReference>
<dbReference type="RefSeq" id="WP_246545930.1">
    <property type="nucleotide sequence ID" value="NZ_JACHMS010000001.1"/>
</dbReference>
<keyword evidence="3" id="KW-1185">Reference proteome</keyword>
<organism evidence="2 3">
    <name type="scientific">Streptomyces luteogriseus</name>
    <dbReference type="NCBI Taxonomy" id="68233"/>
    <lineage>
        <taxon>Bacteria</taxon>
        <taxon>Bacillati</taxon>
        <taxon>Actinomycetota</taxon>
        <taxon>Actinomycetes</taxon>
        <taxon>Kitasatosporales</taxon>
        <taxon>Streptomycetaceae</taxon>
        <taxon>Streptomyces</taxon>
    </lineage>
</organism>
<dbReference type="EMBL" id="JACHMS010000001">
    <property type="protein sequence ID" value="MBB4714088.1"/>
    <property type="molecule type" value="Genomic_DNA"/>
</dbReference>
<feature type="compositionally biased region" description="Low complexity" evidence="1">
    <location>
        <begin position="1"/>
        <end position="15"/>
    </location>
</feature>
<gene>
    <name evidence="2" type="ORF">BJ965_003970</name>
</gene>
<evidence type="ECO:0000313" key="3">
    <source>
        <dbReference type="Proteomes" id="UP000565089"/>
    </source>
</evidence>
<accession>A0A7W7DPC3</accession>
<name>A0A7W7DPC3_9ACTN</name>